<dbReference type="RefSeq" id="XP_062654458.1">
    <property type="nucleotide sequence ID" value="XM_062807166.1"/>
</dbReference>
<evidence type="ECO:0000313" key="2">
    <source>
        <dbReference type="EMBL" id="KAK3290944.1"/>
    </source>
</evidence>
<gene>
    <name evidence="2" type="ORF">B0H64DRAFT_451522</name>
</gene>
<accession>A0AAE0LNA9</accession>
<reference evidence="2" key="1">
    <citation type="journal article" date="2023" name="Mol. Phylogenet. Evol.">
        <title>Genome-scale phylogeny and comparative genomics of the fungal order Sordariales.</title>
        <authorList>
            <person name="Hensen N."/>
            <person name="Bonometti L."/>
            <person name="Westerberg I."/>
            <person name="Brannstrom I.O."/>
            <person name="Guillou S."/>
            <person name="Cros-Aarteil S."/>
            <person name="Calhoun S."/>
            <person name="Haridas S."/>
            <person name="Kuo A."/>
            <person name="Mondo S."/>
            <person name="Pangilinan J."/>
            <person name="Riley R."/>
            <person name="LaButti K."/>
            <person name="Andreopoulos B."/>
            <person name="Lipzen A."/>
            <person name="Chen C."/>
            <person name="Yan M."/>
            <person name="Daum C."/>
            <person name="Ng V."/>
            <person name="Clum A."/>
            <person name="Steindorff A."/>
            <person name="Ohm R.A."/>
            <person name="Martin F."/>
            <person name="Silar P."/>
            <person name="Natvig D.O."/>
            <person name="Lalanne C."/>
            <person name="Gautier V."/>
            <person name="Ament-Velasquez S.L."/>
            <person name="Kruys A."/>
            <person name="Hutchinson M.I."/>
            <person name="Powell A.J."/>
            <person name="Barry K."/>
            <person name="Miller A.N."/>
            <person name="Grigoriev I.V."/>
            <person name="Debuchy R."/>
            <person name="Gladieux P."/>
            <person name="Hiltunen Thoren M."/>
            <person name="Johannesson H."/>
        </authorList>
    </citation>
    <scope>NUCLEOTIDE SEQUENCE</scope>
    <source>
        <strain evidence="2">CBS 168.71</strain>
    </source>
</reference>
<dbReference type="AlphaFoldDB" id="A0AAE0LNA9"/>
<organism evidence="2 3">
    <name type="scientific">Chaetomium fimeti</name>
    <dbReference type="NCBI Taxonomy" id="1854472"/>
    <lineage>
        <taxon>Eukaryota</taxon>
        <taxon>Fungi</taxon>
        <taxon>Dikarya</taxon>
        <taxon>Ascomycota</taxon>
        <taxon>Pezizomycotina</taxon>
        <taxon>Sordariomycetes</taxon>
        <taxon>Sordariomycetidae</taxon>
        <taxon>Sordariales</taxon>
        <taxon>Chaetomiaceae</taxon>
        <taxon>Chaetomium</taxon>
    </lineage>
</organism>
<protein>
    <recommendedName>
        <fullName evidence="1">2EXR domain-containing protein</fullName>
    </recommendedName>
</protein>
<reference evidence="2" key="2">
    <citation type="submission" date="2023-06" db="EMBL/GenBank/DDBJ databases">
        <authorList>
            <consortium name="Lawrence Berkeley National Laboratory"/>
            <person name="Haridas S."/>
            <person name="Hensen N."/>
            <person name="Bonometti L."/>
            <person name="Westerberg I."/>
            <person name="Brannstrom I.O."/>
            <person name="Guillou S."/>
            <person name="Cros-Aarteil S."/>
            <person name="Calhoun S."/>
            <person name="Kuo A."/>
            <person name="Mondo S."/>
            <person name="Pangilinan J."/>
            <person name="Riley R."/>
            <person name="Labutti K."/>
            <person name="Andreopoulos B."/>
            <person name="Lipzen A."/>
            <person name="Chen C."/>
            <person name="Yanf M."/>
            <person name="Daum C."/>
            <person name="Ng V."/>
            <person name="Clum A."/>
            <person name="Steindorff A."/>
            <person name="Ohm R."/>
            <person name="Martin F."/>
            <person name="Silar P."/>
            <person name="Natvig D."/>
            <person name="Lalanne C."/>
            <person name="Gautier V."/>
            <person name="Ament-Velasquez S.L."/>
            <person name="Kruys A."/>
            <person name="Hutchinson M.I."/>
            <person name="Powell A.J."/>
            <person name="Barry K."/>
            <person name="Miller A.N."/>
            <person name="Grigoriev I.V."/>
            <person name="Debuchy R."/>
            <person name="Gladieux P."/>
            <person name="Thoren M.H."/>
            <person name="Johannesson H."/>
        </authorList>
    </citation>
    <scope>NUCLEOTIDE SEQUENCE</scope>
    <source>
        <strain evidence="2">CBS 168.71</strain>
    </source>
</reference>
<name>A0AAE0LNA9_9PEZI</name>
<comment type="caution">
    <text evidence="2">The sequence shown here is derived from an EMBL/GenBank/DDBJ whole genome shotgun (WGS) entry which is preliminary data.</text>
</comment>
<dbReference type="InterPro" id="IPR045518">
    <property type="entry name" value="2EXR"/>
</dbReference>
<sequence length="438" mass="50310">MDQTGELAAENEDDGDVRLFNDVYWSSVVPRATDDTRWFPFRRLPPELRLHIWWLFLQKHRMIELNIFGDRDSPYNNAYADRNHLNKVVSGRAYRVEIHGRGYAVSLSPLLWVNSESRQATLGYYRVHLPFPGPGGDRVLYLNPEHDVLDLGGSCHPHILPDFVYDVRAYDPQDRGITHLAIREMCFAHYPEDPSRPYPYLNPTHLHPAAAEAFADALRSTLRSVLCVIKFRSCMRGTGQPPPGMAPYHFAQTLPLRRRGVPVGSLSWFETDPRWGVEFDLGTLILGTDAERVGGDWERLEKAFGVHSRPKDSRFRFYICPALNWPRQSGVAGREKPLLASSREGLAQHLREEDADWLSTRQHLWDLYKKHLPGRSMMAKHGPIVDAATSQRMESVPSTAIGLWLFPPEAFKERILRFRPYHIFNVPPVRPGLFLFDV</sequence>
<proteinExistence type="predicted"/>
<dbReference type="GeneID" id="87844114"/>
<dbReference type="EMBL" id="JAUEPN010000011">
    <property type="protein sequence ID" value="KAK3290944.1"/>
    <property type="molecule type" value="Genomic_DNA"/>
</dbReference>
<dbReference type="Pfam" id="PF20150">
    <property type="entry name" value="2EXR"/>
    <property type="match status" value="1"/>
</dbReference>
<dbReference type="Proteomes" id="UP001278766">
    <property type="component" value="Unassembled WGS sequence"/>
</dbReference>
<evidence type="ECO:0000313" key="3">
    <source>
        <dbReference type="Proteomes" id="UP001278766"/>
    </source>
</evidence>
<keyword evidence="3" id="KW-1185">Reference proteome</keyword>
<feature type="domain" description="2EXR" evidence="1">
    <location>
        <begin position="40"/>
        <end position="149"/>
    </location>
</feature>
<evidence type="ECO:0000259" key="1">
    <source>
        <dbReference type="Pfam" id="PF20150"/>
    </source>
</evidence>